<sequence>LGNASYVAREIIGEENIVSFTVQPDYLERFSKKIGAQISAILLKNETTLQLR</sequence>
<proteinExistence type="predicted"/>
<name>A0A3B0YDN7_9ZZZZ</name>
<evidence type="ECO:0000313" key="1">
    <source>
        <dbReference type="EMBL" id="VAW77561.1"/>
    </source>
</evidence>
<reference evidence="1" key="1">
    <citation type="submission" date="2018-06" db="EMBL/GenBank/DDBJ databases">
        <authorList>
            <person name="Zhirakovskaya E."/>
        </authorList>
    </citation>
    <scope>NUCLEOTIDE SEQUENCE</scope>
</reference>
<dbReference type="EMBL" id="UOFL01000132">
    <property type="protein sequence ID" value="VAW77561.1"/>
    <property type="molecule type" value="Genomic_DNA"/>
</dbReference>
<gene>
    <name evidence="1" type="ORF">MNBD_GAMMA12-2074</name>
</gene>
<feature type="non-terminal residue" evidence="1">
    <location>
        <position position="1"/>
    </location>
</feature>
<accession>A0A3B0YDN7</accession>
<organism evidence="1">
    <name type="scientific">hydrothermal vent metagenome</name>
    <dbReference type="NCBI Taxonomy" id="652676"/>
    <lineage>
        <taxon>unclassified sequences</taxon>
        <taxon>metagenomes</taxon>
        <taxon>ecological metagenomes</taxon>
    </lineage>
</organism>
<dbReference type="AlphaFoldDB" id="A0A3B0YDN7"/>
<protein>
    <submittedName>
        <fullName evidence="1">Uncharacterized protein</fullName>
    </submittedName>
</protein>